<accession>A0AAD1U6D6</accession>
<evidence type="ECO:0000256" key="1">
    <source>
        <dbReference type="SAM" id="MobiDB-lite"/>
    </source>
</evidence>
<reference evidence="2" key="1">
    <citation type="submission" date="2023-07" db="EMBL/GenBank/DDBJ databases">
        <authorList>
            <consortium name="AG Swart"/>
            <person name="Singh M."/>
            <person name="Singh A."/>
            <person name="Seah K."/>
            <person name="Emmerich C."/>
        </authorList>
    </citation>
    <scope>NUCLEOTIDE SEQUENCE</scope>
    <source>
        <strain evidence="2">DP1</strain>
    </source>
</reference>
<dbReference type="AlphaFoldDB" id="A0AAD1U6D6"/>
<proteinExistence type="predicted"/>
<gene>
    <name evidence="2" type="ORF">ECRASSUSDP1_LOCUS3502</name>
</gene>
<dbReference type="EMBL" id="CAMPGE010003347">
    <property type="protein sequence ID" value="CAI2362180.1"/>
    <property type="molecule type" value="Genomic_DNA"/>
</dbReference>
<feature type="region of interest" description="Disordered" evidence="1">
    <location>
        <begin position="1"/>
        <end position="40"/>
    </location>
</feature>
<organism evidence="2 3">
    <name type="scientific">Euplotes crassus</name>
    <dbReference type="NCBI Taxonomy" id="5936"/>
    <lineage>
        <taxon>Eukaryota</taxon>
        <taxon>Sar</taxon>
        <taxon>Alveolata</taxon>
        <taxon>Ciliophora</taxon>
        <taxon>Intramacronucleata</taxon>
        <taxon>Spirotrichea</taxon>
        <taxon>Hypotrichia</taxon>
        <taxon>Euplotida</taxon>
        <taxon>Euplotidae</taxon>
        <taxon>Moneuplotes</taxon>
    </lineage>
</organism>
<protein>
    <submittedName>
        <fullName evidence="2">Uncharacterized protein</fullName>
    </submittedName>
</protein>
<sequence>MSEERQRPASKRRSFTKAQVMKKGKELSPKSRRNTQSPKLSQFLAKKMTLKQKMDYFYHPYSTKKLSWDDVKQKSQDNWNLISQFVLNKPTEYLKSVFQKKRTDLTKQISSVTKDTEKISVNQLRSSVTASNLSLGSPKNQDRTSGYEIVDDPFFEITPTGDDQTIQKSTENHSSGLLLSPQKCRTKKTRIHLKPSTSEAYKKTSLLVKSISASKLYSALDTKILCKKNPQKRFIRTRNNKIDLAKTTIGQKSYLSKIQDNMKRNSKAASAPDYQNKTQLIKKRVIRDSEDTTETCRVPRQRSRVLLIKKFKKAKSPRPKRDILEHPRLF</sequence>
<keyword evidence="3" id="KW-1185">Reference proteome</keyword>
<name>A0AAD1U6D6_EUPCR</name>
<evidence type="ECO:0000313" key="2">
    <source>
        <dbReference type="EMBL" id="CAI2362180.1"/>
    </source>
</evidence>
<evidence type="ECO:0000313" key="3">
    <source>
        <dbReference type="Proteomes" id="UP001295684"/>
    </source>
</evidence>
<comment type="caution">
    <text evidence="2">The sequence shown here is derived from an EMBL/GenBank/DDBJ whole genome shotgun (WGS) entry which is preliminary data.</text>
</comment>
<dbReference type="Proteomes" id="UP001295684">
    <property type="component" value="Unassembled WGS sequence"/>
</dbReference>